<feature type="chain" id="PRO_5047435073" description="DOMON domain-containing protein" evidence="2">
    <location>
        <begin position="22"/>
        <end position="701"/>
    </location>
</feature>
<dbReference type="EMBL" id="CAUYUJ010014871">
    <property type="protein sequence ID" value="CAK0847081.1"/>
    <property type="molecule type" value="Genomic_DNA"/>
</dbReference>
<evidence type="ECO:0000256" key="1">
    <source>
        <dbReference type="SAM" id="MobiDB-lite"/>
    </source>
</evidence>
<feature type="compositionally biased region" description="Low complexity" evidence="1">
    <location>
        <begin position="668"/>
        <end position="701"/>
    </location>
</feature>
<name>A0ABN9TM11_9DINO</name>
<organism evidence="3 4">
    <name type="scientific">Prorocentrum cordatum</name>
    <dbReference type="NCBI Taxonomy" id="2364126"/>
    <lineage>
        <taxon>Eukaryota</taxon>
        <taxon>Sar</taxon>
        <taxon>Alveolata</taxon>
        <taxon>Dinophyceae</taxon>
        <taxon>Prorocentrales</taxon>
        <taxon>Prorocentraceae</taxon>
        <taxon>Prorocentrum</taxon>
    </lineage>
</organism>
<accession>A0ABN9TM11</accession>
<feature type="region of interest" description="Disordered" evidence="1">
    <location>
        <begin position="571"/>
        <end position="701"/>
    </location>
</feature>
<dbReference type="Proteomes" id="UP001189429">
    <property type="component" value="Unassembled WGS sequence"/>
</dbReference>
<gene>
    <name evidence="3" type="ORF">PCOR1329_LOCUS40395</name>
</gene>
<evidence type="ECO:0000256" key="2">
    <source>
        <dbReference type="SAM" id="SignalP"/>
    </source>
</evidence>
<keyword evidence="2" id="KW-0732">Signal</keyword>
<evidence type="ECO:0000313" key="4">
    <source>
        <dbReference type="Proteomes" id="UP001189429"/>
    </source>
</evidence>
<feature type="region of interest" description="Disordered" evidence="1">
    <location>
        <begin position="492"/>
        <end position="514"/>
    </location>
</feature>
<sequence length="701" mass="73672">MSPRPLLAPLSLLAASAPGLASLLWQAAQGSFVVGDLDPDDGVCPVVAYPQAPPCPICPALACPPCPEVDYLGWALSVVNVVVTAMAQVGEYIMIRYNLEDDDVPLYHEAFITGVKAGPPNAVTRYTPSGDHYELDLTAGDDIYSVHWLGDQGASHPGTRNDRCYRFARKPTAAAERALISDSLIMLGGVAQQRPPVRLAAAPGEQVGGLARVPAQQAGPVPQRTPPGRAWVVAEDVGSLRRGEVAVDLHAESRVLGNKAVMPTADGDVVLVRQIGRKDLDEYIHDDSSVLPVRFDGTGELIARRLQLIEDAHAHNGAGGAADYSAAGHYMGWELPRRPAGAALADSDDAGWRSEKMCATKPHMDAVCAPFFVAKKSGYLRLEMGCRVINLHIRPPPHLDMGTGGPGQGALEMLEEDPHFQDVPNDMLDKALWRGDISTRRAGLPSAKARKANRKPKGAQQGTICETPGAILLKAAKALTGPAGAVVFEAAAPAPPSRRSSSSSSSCGDGGVDEPGGLVGALRKGASLLAPVLGIPEPEEYDEHNIWGKHDTEEALRGRWRAFKQVREAGMLGPAVRARKENSRSPPRPAGGGNAGGDREAAPGTEAAPQSPKHSRLSALAELASRQDPEAAQVDDKTARSTAPSTRPSTCSRDSSEPRGQRRLVLPSRPSAASARATARVAAKAGRLGAGHAAAAAPRAA</sequence>
<reference evidence="3" key="1">
    <citation type="submission" date="2023-10" db="EMBL/GenBank/DDBJ databases">
        <authorList>
            <person name="Chen Y."/>
            <person name="Shah S."/>
            <person name="Dougan E. K."/>
            <person name="Thang M."/>
            <person name="Chan C."/>
        </authorList>
    </citation>
    <scope>NUCLEOTIDE SEQUENCE [LARGE SCALE GENOMIC DNA]</scope>
</reference>
<feature type="compositionally biased region" description="Polar residues" evidence="1">
    <location>
        <begin position="640"/>
        <end position="653"/>
    </location>
</feature>
<feature type="compositionally biased region" description="Low complexity" evidence="1">
    <location>
        <begin position="492"/>
        <end position="506"/>
    </location>
</feature>
<keyword evidence="4" id="KW-1185">Reference proteome</keyword>
<feature type="compositionally biased region" description="Basic residues" evidence="1">
    <location>
        <begin position="448"/>
        <end position="457"/>
    </location>
</feature>
<feature type="compositionally biased region" description="Basic and acidic residues" evidence="1">
    <location>
        <begin position="625"/>
        <end position="639"/>
    </location>
</feature>
<comment type="caution">
    <text evidence="3">The sequence shown here is derived from an EMBL/GenBank/DDBJ whole genome shotgun (WGS) entry which is preliminary data.</text>
</comment>
<feature type="signal peptide" evidence="2">
    <location>
        <begin position="1"/>
        <end position="21"/>
    </location>
</feature>
<proteinExistence type="predicted"/>
<evidence type="ECO:0000313" key="3">
    <source>
        <dbReference type="EMBL" id="CAK0847081.1"/>
    </source>
</evidence>
<protein>
    <recommendedName>
        <fullName evidence="5">DOMON domain-containing protein</fullName>
    </recommendedName>
</protein>
<feature type="region of interest" description="Disordered" evidence="1">
    <location>
        <begin position="443"/>
        <end position="462"/>
    </location>
</feature>
<evidence type="ECO:0008006" key="5">
    <source>
        <dbReference type="Google" id="ProtNLM"/>
    </source>
</evidence>